<comment type="similarity">
    <text evidence="1">Belongs to the asp23 family.</text>
</comment>
<accession>A0A7T4JV22</accession>
<dbReference type="OrthoDB" id="4410938at2"/>
<evidence type="ECO:0000313" key="3">
    <source>
        <dbReference type="EMBL" id="QQB46469.1"/>
    </source>
</evidence>
<dbReference type="Pfam" id="PF03780">
    <property type="entry name" value="Asp23"/>
    <property type="match status" value="1"/>
</dbReference>
<dbReference type="AlphaFoldDB" id="A0A7T4JV22"/>
<evidence type="ECO:0000313" key="4">
    <source>
        <dbReference type="Proteomes" id="UP000596145"/>
    </source>
</evidence>
<organism evidence="3 4">
    <name type="scientific">Corynebacterium glucuronolyticum</name>
    <dbReference type="NCBI Taxonomy" id="39791"/>
    <lineage>
        <taxon>Bacteria</taxon>
        <taxon>Bacillati</taxon>
        <taxon>Actinomycetota</taxon>
        <taxon>Actinomycetes</taxon>
        <taxon>Mycobacteriales</taxon>
        <taxon>Corynebacteriaceae</taxon>
        <taxon>Corynebacterium</taxon>
    </lineage>
</organism>
<dbReference type="EMBL" id="CP066007">
    <property type="protein sequence ID" value="QQB46469.1"/>
    <property type="molecule type" value="Genomic_DNA"/>
</dbReference>
<dbReference type="Proteomes" id="UP000596145">
    <property type="component" value="Chromosome"/>
</dbReference>
<dbReference type="RefSeq" id="WP_084036615.1">
    <property type="nucleotide sequence ID" value="NZ_CP066007.1"/>
</dbReference>
<sequence length="348" mass="38129">MTTPEKTASQASTSLPEVADVTAGFEDKRGFNHFTERALSTIVQQAILSVPGVVQRSSGLEKITGRSYPRFNIDADDTNGSVSIDSTIAVTWPSPVTAVAETVRDTVRTWISRFTGIENVSVNVAVGPVVNVPTRVSMNHLLDFGLEPATIPVRYTETIPVSPTVKPQQELRPIDRGTIPELRPIDRGRQPELRAIDAGTIPEAWSPETPEPRFVRPTSLPNAKPVMSVHTPQPVTPASPRVTRNASVISPKTPRPVQAISPRVKESRPLIHPSTVETHVRSVAALPPIQPVPVRTPAPIRVVSPRIVSRGIPAHRPAARQHELKPISINKNRVKEVLRNERGRHNFH</sequence>
<dbReference type="GeneID" id="92759227"/>
<evidence type="ECO:0000256" key="2">
    <source>
        <dbReference type="SAM" id="MobiDB-lite"/>
    </source>
</evidence>
<feature type="region of interest" description="Disordered" evidence="2">
    <location>
        <begin position="221"/>
        <end position="242"/>
    </location>
</feature>
<evidence type="ECO:0000256" key="1">
    <source>
        <dbReference type="ARBA" id="ARBA00005721"/>
    </source>
</evidence>
<dbReference type="InterPro" id="IPR005531">
    <property type="entry name" value="Asp23"/>
</dbReference>
<gene>
    <name evidence="3" type="ORF">I6I10_00450</name>
</gene>
<protein>
    <submittedName>
        <fullName evidence="3">Asp23/Gls24 family envelope stress response protein</fullName>
    </submittedName>
</protein>
<proteinExistence type="inferred from homology"/>
<reference evidence="3 4" key="1">
    <citation type="submission" date="2020-12" db="EMBL/GenBank/DDBJ databases">
        <title>FDA dAtabase for Regulatory Grade micrObial Sequences (FDA-ARGOS): Supporting development and validation of Infectious Disease Dx tests.</title>
        <authorList>
            <person name="Sproer C."/>
            <person name="Gronow S."/>
            <person name="Severitt S."/>
            <person name="Schroder I."/>
            <person name="Tallon L."/>
            <person name="Sadzewicz L."/>
            <person name="Zhao X."/>
            <person name="Boylan J."/>
            <person name="Ott S."/>
            <person name="Bowen H."/>
            <person name="Vavikolanu K."/>
            <person name="Mehta A."/>
            <person name="Aluvathingal J."/>
            <person name="Nadendla S."/>
            <person name="Lowell S."/>
            <person name="Myers T."/>
            <person name="Yan Y."/>
            <person name="Sichtig H."/>
        </authorList>
    </citation>
    <scope>NUCLEOTIDE SEQUENCE [LARGE SCALE GENOMIC DNA]</scope>
    <source>
        <strain evidence="3 4">FDAARGOS_1053</strain>
    </source>
</reference>
<name>A0A7T4JV22_9CORY</name>